<dbReference type="Proteomes" id="UP000249497">
    <property type="component" value="Unassembled WGS sequence"/>
</dbReference>
<proteinExistence type="predicted"/>
<evidence type="ECO:0000313" key="1">
    <source>
        <dbReference type="EMBL" id="RAH76594.1"/>
    </source>
</evidence>
<sequence>MMQRSMILRSFVGDGMIVGILWPLFSISGCGSTGSQLKLRKRTYCSPPTPRTRSQGDWIPTATLLEKPASREPLVYCGAGPNGPLASTVRTGHLVHQSEKRNDCTQVPSAPAFPVQHEIHWLRW</sequence>
<accession>A0A8T8WLM1</accession>
<protein>
    <submittedName>
        <fullName evidence="1">Uncharacterized protein</fullName>
    </submittedName>
</protein>
<dbReference type="AlphaFoldDB" id="A0A8T8WLM1"/>
<keyword evidence="2" id="KW-1185">Reference proteome</keyword>
<dbReference type="GeneID" id="37170852"/>
<dbReference type="RefSeq" id="XP_025522488.1">
    <property type="nucleotide sequence ID" value="XM_025667160.1"/>
</dbReference>
<organism evidence="1 2">
    <name type="scientific">Aspergillus japonicus CBS 114.51</name>
    <dbReference type="NCBI Taxonomy" id="1448312"/>
    <lineage>
        <taxon>Eukaryota</taxon>
        <taxon>Fungi</taxon>
        <taxon>Dikarya</taxon>
        <taxon>Ascomycota</taxon>
        <taxon>Pezizomycotina</taxon>
        <taxon>Eurotiomycetes</taxon>
        <taxon>Eurotiomycetidae</taxon>
        <taxon>Eurotiales</taxon>
        <taxon>Aspergillaceae</taxon>
        <taxon>Aspergillus</taxon>
        <taxon>Aspergillus subgen. Circumdati</taxon>
    </lineage>
</organism>
<evidence type="ECO:0000313" key="2">
    <source>
        <dbReference type="Proteomes" id="UP000249497"/>
    </source>
</evidence>
<dbReference type="EMBL" id="KZ824864">
    <property type="protein sequence ID" value="RAH76594.1"/>
    <property type="molecule type" value="Genomic_DNA"/>
</dbReference>
<reference evidence="1 2" key="1">
    <citation type="submission" date="2018-02" db="EMBL/GenBank/DDBJ databases">
        <title>The genomes of Aspergillus section Nigri reveals drivers in fungal speciation.</title>
        <authorList>
            <consortium name="DOE Joint Genome Institute"/>
            <person name="Vesth T.C."/>
            <person name="Nybo J."/>
            <person name="Theobald S."/>
            <person name="Brandl J."/>
            <person name="Frisvad J.C."/>
            <person name="Nielsen K.F."/>
            <person name="Lyhne E.K."/>
            <person name="Kogle M.E."/>
            <person name="Kuo A."/>
            <person name="Riley R."/>
            <person name="Clum A."/>
            <person name="Nolan M."/>
            <person name="Lipzen A."/>
            <person name="Salamov A."/>
            <person name="Henrissat B."/>
            <person name="Wiebenga A."/>
            <person name="De vries R.P."/>
            <person name="Grigoriev I.V."/>
            <person name="Mortensen U.H."/>
            <person name="Andersen M.R."/>
            <person name="Baker S.E."/>
        </authorList>
    </citation>
    <scope>NUCLEOTIDE SEQUENCE [LARGE SCALE GENOMIC DNA]</scope>
    <source>
        <strain evidence="1 2">CBS 114.51</strain>
    </source>
</reference>
<gene>
    <name evidence="1" type="ORF">BO86DRAFT_248921</name>
</gene>
<name>A0A8T8WLM1_ASPJA</name>
<dbReference type="PROSITE" id="PS51257">
    <property type="entry name" value="PROKAR_LIPOPROTEIN"/>
    <property type="match status" value="1"/>
</dbReference>